<evidence type="ECO:0000313" key="2">
    <source>
        <dbReference type="Proteomes" id="UP000004074"/>
    </source>
</evidence>
<evidence type="ECO:0000313" key="1">
    <source>
        <dbReference type="EMBL" id="EJB32284.1"/>
    </source>
</evidence>
<organism evidence="1 2">
    <name type="scientific">Helicobacter pylori NQ4076</name>
    <dbReference type="NCBI Taxonomy" id="992029"/>
    <lineage>
        <taxon>Bacteria</taxon>
        <taxon>Pseudomonadati</taxon>
        <taxon>Campylobacterota</taxon>
        <taxon>Epsilonproteobacteria</taxon>
        <taxon>Campylobacterales</taxon>
        <taxon>Helicobacteraceae</taxon>
        <taxon>Helicobacter</taxon>
    </lineage>
</organism>
<reference evidence="1 2" key="1">
    <citation type="journal article" date="2013" name="Pathog. Dis.">
        <title>Genome sequences of 65 Helicobacter pylori strains isolated from asymptomatic individuals and patients with gastric cancer, peptic ulcer disease, or gastritis.</title>
        <authorList>
            <person name="Blanchard T.G."/>
            <person name="Czinn S.J."/>
            <person name="Correa P."/>
            <person name="Nakazawa T."/>
            <person name="Keelan M."/>
            <person name="Morningstar L."/>
            <person name="Santana-Cruz I."/>
            <person name="Maroo A."/>
            <person name="McCracken C."/>
            <person name="Shefchek K."/>
            <person name="Daugherty S."/>
            <person name="Song Y."/>
            <person name="Fraser C.M."/>
            <person name="Fricke W.F."/>
        </authorList>
    </citation>
    <scope>NUCLEOTIDE SEQUENCE [LARGE SCALE GENOMIC DNA]</scope>
    <source>
        <strain evidence="1 2">NQ4076</strain>
    </source>
</reference>
<proteinExistence type="predicted"/>
<accession>I9QGN2</accession>
<dbReference type="AlphaFoldDB" id="I9QGN2"/>
<name>I9QGN2_HELPX</name>
<dbReference type="Proteomes" id="UP000004074">
    <property type="component" value="Unassembled WGS sequence"/>
</dbReference>
<gene>
    <name evidence="1" type="ORF">HPNQ4076_1468</name>
</gene>
<dbReference type="PATRIC" id="fig|992029.3.peg.1420"/>
<comment type="caution">
    <text evidence="1">The sequence shown here is derived from an EMBL/GenBank/DDBJ whole genome shotgun (WGS) entry which is preliminary data.</text>
</comment>
<sequence>MCEFDAVFAFVPIKMIEKTTKPYDYSKRLKFFSLSKKGF</sequence>
<dbReference type="EMBL" id="AKNX01000004">
    <property type="protein sequence ID" value="EJB32284.1"/>
    <property type="molecule type" value="Genomic_DNA"/>
</dbReference>
<protein>
    <submittedName>
        <fullName evidence="1">Uncharacterized protein</fullName>
    </submittedName>
</protein>